<feature type="transmembrane region" description="Helical" evidence="2">
    <location>
        <begin position="373"/>
        <end position="391"/>
    </location>
</feature>
<sequence>MSAGAVYLSVNGRPFTDTPPRPSATPLQPDGMDELRRRMTPVCESAVDALEIAAALEAEGLSDQAVRTRYGYPDVFALAEHLYGWVPRRPAEPPALPERWRTRPAEHVVHGLLYATPAVCFPVAAPLLTGTATLVGFLVSTLVSWASSQALAHLGYARAGRLDPAGSLWILRAGTAVALGVLWVALATSAALVPAPTAGMVFAAGQGTYLLAATVLLVCGRNRWLLLCLAPGVLGSTGFLLLGRPAWLTQPVWWALGASLAATLVCAVVCTARPGPGGRSPARHELRDAVPPALFGLAAAGLLTFEVVASQLTGRLSYLAPLLAAPLSVSMGAAEWNLYWYRRRTDRLLCTTRDPEEFAAGARRALLAATTRYLAAAALLIAAMAGFAAITDRPTRHWMTLVSCAAFLALGGALFVALLLQAFGTSLVTPLAAAAALGIEVALAAVVDVDPVAAQLVACAALTAGLLGYAGRVLSRVTQHG</sequence>
<protein>
    <recommendedName>
        <fullName evidence="5">Integral membrane protein</fullName>
    </recommendedName>
</protein>
<organism evidence="3 4">
    <name type="scientific">Planosporangium mesophilum</name>
    <dbReference type="NCBI Taxonomy" id="689768"/>
    <lineage>
        <taxon>Bacteria</taxon>
        <taxon>Bacillati</taxon>
        <taxon>Actinomycetota</taxon>
        <taxon>Actinomycetes</taxon>
        <taxon>Micromonosporales</taxon>
        <taxon>Micromonosporaceae</taxon>
        <taxon>Planosporangium</taxon>
    </lineage>
</organism>
<name>A0A8J3X152_9ACTN</name>
<feature type="region of interest" description="Disordered" evidence="1">
    <location>
        <begin position="11"/>
        <end position="32"/>
    </location>
</feature>
<evidence type="ECO:0000256" key="2">
    <source>
        <dbReference type="SAM" id="Phobius"/>
    </source>
</evidence>
<dbReference type="Proteomes" id="UP000599074">
    <property type="component" value="Unassembled WGS sequence"/>
</dbReference>
<dbReference type="AlphaFoldDB" id="A0A8J3X152"/>
<gene>
    <name evidence="3" type="ORF">Pme01_36470</name>
</gene>
<feature type="transmembrane region" description="Helical" evidence="2">
    <location>
        <begin position="134"/>
        <end position="157"/>
    </location>
</feature>
<feature type="transmembrane region" description="Helical" evidence="2">
    <location>
        <begin position="225"/>
        <end position="247"/>
    </location>
</feature>
<dbReference type="EMBL" id="BOON01000033">
    <property type="protein sequence ID" value="GII24050.1"/>
    <property type="molecule type" value="Genomic_DNA"/>
</dbReference>
<evidence type="ECO:0000256" key="1">
    <source>
        <dbReference type="SAM" id="MobiDB-lite"/>
    </source>
</evidence>
<keyword evidence="2" id="KW-0472">Membrane</keyword>
<feature type="transmembrane region" description="Helical" evidence="2">
    <location>
        <begin position="427"/>
        <end position="446"/>
    </location>
</feature>
<feature type="transmembrane region" description="Helical" evidence="2">
    <location>
        <begin position="253"/>
        <end position="272"/>
    </location>
</feature>
<feature type="transmembrane region" description="Helical" evidence="2">
    <location>
        <begin position="318"/>
        <end position="339"/>
    </location>
</feature>
<evidence type="ECO:0000313" key="4">
    <source>
        <dbReference type="Proteomes" id="UP000599074"/>
    </source>
</evidence>
<feature type="transmembrane region" description="Helical" evidence="2">
    <location>
        <begin position="198"/>
        <end position="218"/>
    </location>
</feature>
<keyword evidence="4" id="KW-1185">Reference proteome</keyword>
<proteinExistence type="predicted"/>
<comment type="caution">
    <text evidence="3">The sequence shown here is derived from an EMBL/GenBank/DDBJ whole genome shotgun (WGS) entry which is preliminary data.</text>
</comment>
<feature type="transmembrane region" description="Helical" evidence="2">
    <location>
        <begin position="108"/>
        <end position="128"/>
    </location>
</feature>
<feature type="transmembrane region" description="Helical" evidence="2">
    <location>
        <begin position="397"/>
        <end position="420"/>
    </location>
</feature>
<evidence type="ECO:0008006" key="5">
    <source>
        <dbReference type="Google" id="ProtNLM"/>
    </source>
</evidence>
<feature type="transmembrane region" description="Helical" evidence="2">
    <location>
        <begin position="452"/>
        <end position="470"/>
    </location>
</feature>
<dbReference type="RefSeq" id="WP_168116893.1">
    <property type="nucleotide sequence ID" value="NZ_BOON01000033.1"/>
</dbReference>
<keyword evidence="2" id="KW-0812">Transmembrane</keyword>
<feature type="transmembrane region" description="Helical" evidence="2">
    <location>
        <begin position="293"/>
        <end position="312"/>
    </location>
</feature>
<reference evidence="3" key="1">
    <citation type="submission" date="2021-01" db="EMBL/GenBank/DDBJ databases">
        <title>Whole genome shotgun sequence of Planosporangium mesophilum NBRC 109066.</title>
        <authorList>
            <person name="Komaki H."/>
            <person name="Tamura T."/>
        </authorList>
    </citation>
    <scope>NUCLEOTIDE SEQUENCE</scope>
    <source>
        <strain evidence="3">NBRC 109066</strain>
    </source>
</reference>
<feature type="transmembrane region" description="Helical" evidence="2">
    <location>
        <begin position="169"/>
        <end position="192"/>
    </location>
</feature>
<keyword evidence="2" id="KW-1133">Transmembrane helix</keyword>
<accession>A0A8J3X152</accession>
<evidence type="ECO:0000313" key="3">
    <source>
        <dbReference type="EMBL" id="GII24050.1"/>
    </source>
</evidence>